<comment type="caution">
    <text evidence="5">The sequence shown here is derived from an EMBL/GenBank/DDBJ whole genome shotgun (WGS) entry which is preliminary data.</text>
</comment>
<dbReference type="NCBIfam" id="TIGR00045">
    <property type="entry name" value="glycerate kinase"/>
    <property type="match status" value="1"/>
</dbReference>
<dbReference type="InterPro" id="IPR036129">
    <property type="entry name" value="Glycerate_kinase_sf"/>
</dbReference>
<evidence type="ECO:0000256" key="3">
    <source>
        <dbReference type="ARBA" id="ARBA00022777"/>
    </source>
</evidence>
<evidence type="ECO:0000256" key="2">
    <source>
        <dbReference type="ARBA" id="ARBA00022679"/>
    </source>
</evidence>
<dbReference type="PANTHER" id="PTHR21599">
    <property type="entry name" value="GLYCERATE KINASE"/>
    <property type="match status" value="1"/>
</dbReference>
<keyword evidence="2 4" id="KW-0808">Transferase</keyword>
<reference evidence="6" key="1">
    <citation type="journal article" date="2019" name="Int. J. Syst. Evol. Microbiol.">
        <title>The Global Catalogue of Microorganisms (GCM) 10K type strain sequencing project: providing services to taxonomists for standard genome sequencing and annotation.</title>
        <authorList>
            <consortium name="The Broad Institute Genomics Platform"/>
            <consortium name="The Broad Institute Genome Sequencing Center for Infectious Disease"/>
            <person name="Wu L."/>
            <person name="Ma J."/>
        </authorList>
    </citation>
    <scope>NUCLEOTIDE SEQUENCE [LARGE SCALE GENOMIC DNA]</scope>
    <source>
        <strain evidence="6">CCM 8897</strain>
    </source>
</reference>
<dbReference type="InterPro" id="IPR018193">
    <property type="entry name" value="Glyc_kinase_flavodox-like_fold"/>
</dbReference>
<dbReference type="Proteomes" id="UP001596310">
    <property type="component" value="Unassembled WGS sequence"/>
</dbReference>
<organism evidence="5 6">
    <name type="scientific">Lapidilactobacillus achengensis</name>
    <dbReference type="NCBI Taxonomy" id="2486000"/>
    <lineage>
        <taxon>Bacteria</taxon>
        <taxon>Bacillati</taxon>
        <taxon>Bacillota</taxon>
        <taxon>Bacilli</taxon>
        <taxon>Lactobacillales</taxon>
        <taxon>Lactobacillaceae</taxon>
        <taxon>Lapidilactobacillus</taxon>
    </lineage>
</organism>
<gene>
    <name evidence="5" type="ORF">ACFQHW_07860</name>
</gene>
<comment type="similarity">
    <text evidence="1 4">Belongs to the glycerate kinase type-1 family.</text>
</comment>
<evidence type="ECO:0000313" key="6">
    <source>
        <dbReference type="Proteomes" id="UP001596310"/>
    </source>
</evidence>
<dbReference type="RefSeq" id="WP_125602068.1">
    <property type="nucleotide sequence ID" value="NZ_JBHSSM010000018.1"/>
</dbReference>
<dbReference type="Pfam" id="PF02595">
    <property type="entry name" value="Gly_kinase"/>
    <property type="match status" value="1"/>
</dbReference>
<dbReference type="InterPro" id="IPR018197">
    <property type="entry name" value="Glycerate_kinase_RE-like"/>
</dbReference>
<keyword evidence="3 4" id="KW-0418">Kinase</keyword>
<dbReference type="Gene3D" id="3.40.50.10350">
    <property type="entry name" value="Glycerate kinase, domain 1"/>
    <property type="match status" value="1"/>
</dbReference>
<accession>A0ABW1URH2</accession>
<dbReference type="Gene3D" id="3.90.1510.10">
    <property type="entry name" value="Glycerate kinase, domain 2"/>
    <property type="match status" value="1"/>
</dbReference>
<dbReference type="EC" id="2.7.1.-" evidence="5"/>
<dbReference type="InterPro" id="IPR004381">
    <property type="entry name" value="Glycerate_kinase"/>
</dbReference>
<keyword evidence="6" id="KW-1185">Reference proteome</keyword>
<proteinExistence type="inferred from homology"/>
<dbReference type="GO" id="GO:0016301">
    <property type="term" value="F:kinase activity"/>
    <property type="evidence" value="ECO:0007669"/>
    <property type="project" value="UniProtKB-KW"/>
</dbReference>
<dbReference type="PIRSF" id="PIRSF006078">
    <property type="entry name" value="GlxK"/>
    <property type="match status" value="1"/>
</dbReference>
<name>A0ABW1URH2_9LACO</name>
<evidence type="ECO:0000256" key="1">
    <source>
        <dbReference type="ARBA" id="ARBA00006284"/>
    </source>
</evidence>
<dbReference type="EMBL" id="JBHSSM010000018">
    <property type="protein sequence ID" value="MFC6315475.1"/>
    <property type="molecule type" value="Genomic_DNA"/>
</dbReference>
<dbReference type="PANTHER" id="PTHR21599:SF0">
    <property type="entry name" value="GLYCERATE KINASE"/>
    <property type="match status" value="1"/>
</dbReference>
<evidence type="ECO:0000313" key="5">
    <source>
        <dbReference type="EMBL" id="MFC6315475.1"/>
    </source>
</evidence>
<sequence>MKIVAAIDSFKGCATSAELNQAALAGLPKEIDTVSIPIADGGEGSLAVVQQALGGRLETALVADPLGRKICVPYLLTDLAGETTAVIEAAQVLGLNMITAVSDANARRASSFGLGELIRIVLRRRPVVQQIMIALGGSATSDGGLGLLAGLLASPETTFVANPLLQSAPLDLTLLAAARRRLAGVRLVGLPDVQALFSGSTGFAKVYATQKGASPQTIRELDQQATALRQQVVTADQFDLDQLAGSGAAGGLGGMIALLGGSLSGGLTTLASLTGLEAALSTADLVITGEGRIDAQTLTGKVPYGVARLAERHHVPVLALCGARSADIGIMERLTLGCFCIQAAPVSLADAIDRQRTLANVNRLTRELVQVFCARE</sequence>
<evidence type="ECO:0000256" key="4">
    <source>
        <dbReference type="PIRNR" id="PIRNR006078"/>
    </source>
</evidence>
<dbReference type="SUPFAM" id="SSF110738">
    <property type="entry name" value="Glycerate kinase I"/>
    <property type="match status" value="1"/>
</dbReference>
<protein>
    <submittedName>
        <fullName evidence="5">Glycerate kinase</fullName>
        <ecNumber evidence="5">2.7.1.-</ecNumber>
    </submittedName>
</protein>